<evidence type="ECO:0000313" key="2">
    <source>
        <dbReference type="EMBL" id="CAA2956296.1"/>
    </source>
</evidence>
<protein>
    <submittedName>
        <fullName evidence="2">Probable ADP-ribosylation factor GTPase-activating AGD6</fullName>
    </submittedName>
</protein>
<comment type="caution">
    <text evidence="2">The sequence shown here is derived from an EMBL/GenBank/DDBJ whole genome shotgun (WGS) entry which is preliminary data.</text>
</comment>
<dbReference type="EMBL" id="CACTIH010000183">
    <property type="protein sequence ID" value="CAA2956296.1"/>
    <property type="molecule type" value="Genomic_DNA"/>
</dbReference>
<accession>A0A8S0PQ11</accession>
<evidence type="ECO:0000313" key="3">
    <source>
        <dbReference type="Proteomes" id="UP000594638"/>
    </source>
</evidence>
<reference evidence="2 3" key="1">
    <citation type="submission" date="2019-12" db="EMBL/GenBank/DDBJ databases">
        <authorList>
            <person name="Alioto T."/>
            <person name="Alioto T."/>
            <person name="Gomez Garrido J."/>
        </authorList>
    </citation>
    <scope>NUCLEOTIDE SEQUENCE [LARGE SCALE GENOMIC DNA]</scope>
</reference>
<dbReference type="Gramene" id="OE9A103558T1">
    <property type="protein sequence ID" value="OE9A103558C1"/>
    <property type="gene ID" value="OE9A103558"/>
</dbReference>
<proteinExistence type="predicted"/>
<dbReference type="Proteomes" id="UP000594638">
    <property type="component" value="Unassembled WGS sequence"/>
</dbReference>
<dbReference type="OrthoDB" id="1737519at2759"/>
<name>A0A8S0PQ11_OLEEU</name>
<gene>
    <name evidence="2" type="ORF">OLEA9_A103558</name>
</gene>
<feature type="region of interest" description="Disordered" evidence="1">
    <location>
        <begin position="1"/>
        <end position="29"/>
    </location>
</feature>
<organism evidence="2 3">
    <name type="scientific">Olea europaea subsp. europaea</name>
    <dbReference type="NCBI Taxonomy" id="158383"/>
    <lineage>
        <taxon>Eukaryota</taxon>
        <taxon>Viridiplantae</taxon>
        <taxon>Streptophyta</taxon>
        <taxon>Embryophyta</taxon>
        <taxon>Tracheophyta</taxon>
        <taxon>Spermatophyta</taxon>
        <taxon>Magnoliopsida</taxon>
        <taxon>eudicotyledons</taxon>
        <taxon>Gunneridae</taxon>
        <taxon>Pentapetalae</taxon>
        <taxon>asterids</taxon>
        <taxon>lamiids</taxon>
        <taxon>Lamiales</taxon>
        <taxon>Oleaceae</taxon>
        <taxon>Oleeae</taxon>
        <taxon>Olea</taxon>
    </lineage>
</organism>
<sequence length="145" mass="15791">MGTGESYGSWDDCNSKDNRKEDSSKETTFHNCDSWLGWDDAKDDGYNNFYENASGHKAAGYNGKSESKWTSDESIENALRACFIGIQIGKFQIHGEGDSGQQGGKKAVVVEEWGGGEEKANIGNAYGAKPLKLDGSGEEYPGVRY</sequence>
<evidence type="ECO:0000256" key="1">
    <source>
        <dbReference type="SAM" id="MobiDB-lite"/>
    </source>
</evidence>
<dbReference type="AlphaFoldDB" id="A0A8S0PQ11"/>
<keyword evidence="3" id="KW-1185">Reference proteome</keyword>
<feature type="compositionally biased region" description="Basic and acidic residues" evidence="1">
    <location>
        <begin position="13"/>
        <end position="28"/>
    </location>
</feature>